<feature type="compositionally biased region" description="Polar residues" evidence="1">
    <location>
        <begin position="617"/>
        <end position="626"/>
    </location>
</feature>
<evidence type="ECO:0000313" key="4">
    <source>
        <dbReference type="Proteomes" id="UP000265631"/>
    </source>
</evidence>
<feature type="transmembrane region" description="Helical" evidence="2">
    <location>
        <begin position="12"/>
        <end position="39"/>
    </location>
</feature>
<feature type="transmembrane region" description="Helical" evidence="2">
    <location>
        <begin position="494"/>
        <end position="518"/>
    </location>
</feature>
<evidence type="ECO:0000313" key="3">
    <source>
        <dbReference type="EMBL" id="RFN51040.1"/>
    </source>
</evidence>
<dbReference type="STRING" id="2594813.A0A395MTD5"/>
<feature type="transmembrane region" description="Helical" evidence="2">
    <location>
        <begin position="139"/>
        <end position="160"/>
    </location>
</feature>
<gene>
    <name evidence="3" type="ORF">FIE12Z_4681</name>
</gene>
<dbReference type="AlphaFoldDB" id="A0A395MTD5"/>
<feature type="compositionally biased region" description="Basic and acidic residues" evidence="1">
    <location>
        <begin position="575"/>
        <end position="616"/>
    </location>
</feature>
<evidence type="ECO:0000256" key="1">
    <source>
        <dbReference type="SAM" id="MobiDB-lite"/>
    </source>
</evidence>
<keyword evidence="2" id="KW-1133">Transmembrane helix</keyword>
<keyword evidence="2" id="KW-0812">Transmembrane</keyword>
<dbReference type="Proteomes" id="UP000265631">
    <property type="component" value="Unassembled WGS sequence"/>
</dbReference>
<keyword evidence="2" id="KW-0472">Membrane</keyword>
<sequence>MAPVKSDRPKRLQMLGTASLLALLIGGLILILVGVNALVNYSTPRQPDDPREPYIPVDYDKSIIQGQAAMKVGREWGIQTWIAITGVAFGLLSFGFAEAYMQIFDSWSSRQAQRGNGLDYTRYLNSQPRAPVLYGIRGFPVFVTLKYTIVIMGIAASIGYKFAFVTPTVRVIENISRHTPISFKGHRLSMVYNDDYEWPDTTPWITDFPLYNNSRSFAHFYQRVNNSVSGVRTDLPPNMLIMSGHASCVSYSGPYFKYGESGNIITREFALVANGSAPEGEFTMTEDKGEWQRIEVSNSTIFKPPQKAIIEYRMSGFAELQIQWAKAPEDSSGTWEVPVVNRSQYNIDMAVVQVARVVKNLDCKTMAGGGGDGVSIRALNNKGSFMNFLQTRWKPHIEKEAIEGELMNVTRKTPEFSGWLELLIKDPDTTLLTAVSAIIRAIMVCHEEGPGNTQLLFDEERPFGEERDPYSDMFPGSSDNFFVGYRVGKYVGCYVSAAVVFVILGCIAILVAMFRVWLGPPALTSWMGQHIYLAHTEAISLSGKATGLASGYQVAERDLGRLRLYTQKREEAGAMLKQDRGEELERQSSKGEDSENRGIITHDDDMGMREREREISTDSPPALNQR</sequence>
<comment type="caution">
    <text evidence="3">The sequence shown here is derived from an EMBL/GenBank/DDBJ whole genome shotgun (WGS) entry which is preliminary data.</text>
</comment>
<organism evidence="3 4">
    <name type="scientific">Fusarium flagelliforme</name>
    <dbReference type="NCBI Taxonomy" id="2675880"/>
    <lineage>
        <taxon>Eukaryota</taxon>
        <taxon>Fungi</taxon>
        <taxon>Dikarya</taxon>
        <taxon>Ascomycota</taxon>
        <taxon>Pezizomycotina</taxon>
        <taxon>Sordariomycetes</taxon>
        <taxon>Hypocreomycetidae</taxon>
        <taxon>Hypocreales</taxon>
        <taxon>Nectriaceae</taxon>
        <taxon>Fusarium</taxon>
        <taxon>Fusarium incarnatum-equiseti species complex</taxon>
    </lineage>
</organism>
<feature type="transmembrane region" description="Helical" evidence="2">
    <location>
        <begin position="80"/>
        <end position="101"/>
    </location>
</feature>
<protein>
    <submittedName>
        <fullName evidence="3">Uncharacterized protein</fullName>
    </submittedName>
</protein>
<accession>A0A395MTD5</accession>
<reference evidence="3 4" key="1">
    <citation type="journal article" date="2018" name="PLoS Pathog.">
        <title>Evolution of structural diversity of trichothecenes, a family of toxins produced by plant pathogenic and entomopathogenic fungi.</title>
        <authorList>
            <person name="Proctor R.H."/>
            <person name="McCormick S.P."/>
            <person name="Kim H.S."/>
            <person name="Cardoza R.E."/>
            <person name="Stanley A.M."/>
            <person name="Lindo L."/>
            <person name="Kelly A."/>
            <person name="Brown D.W."/>
            <person name="Lee T."/>
            <person name="Vaughan M.M."/>
            <person name="Alexander N.J."/>
            <person name="Busman M."/>
            <person name="Gutierrez S."/>
        </authorList>
    </citation>
    <scope>NUCLEOTIDE SEQUENCE [LARGE SCALE GENOMIC DNA]</scope>
    <source>
        <strain evidence="3 4">NRRL 13405</strain>
    </source>
</reference>
<feature type="region of interest" description="Disordered" evidence="1">
    <location>
        <begin position="575"/>
        <end position="626"/>
    </location>
</feature>
<proteinExistence type="predicted"/>
<keyword evidence="4" id="KW-1185">Reference proteome</keyword>
<dbReference type="EMBL" id="PXXK01000121">
    <property type="protein sequence ID" value="RFN51040.1"/>
    <property type="molecule type" value="Genomic_DNA"/>
</dbReference>
<name>A0A395MTD5_9HYPO</name>
<evidence type="ECO:0000256" key="2">
    <source>
        <dbReference type="SAM" id="Phobius"/>
    </source>
</evidence>